<comment type="caution">
    <text evidence="3">The sequence shown here is derived from an EMBL/GenBank/DDBJ whole genome shotgun (WGS) entry which is preliminary data.</text>
</comment>
<feature type="domain" description="Glycosyltransferase subfamily 4-like N-terminal" evidence="2">
    <location>
        <begin position="35"/>
        <end position="194"/>
    </location>
</feature>
<name>A0A0P7Z498_9CYAN</name>
<evidence type="ECO:0000313" key="3">
    <source>
        <dbReference type="EMBL" id="KPQ37757.1"/>
    </source>
</evidence>
<dbReference type="GO" id="GO:0016740">
    <property type="term" value="F:transferase activity"/>
    <property type="evidence" value="ECO:0007669"/>
    <property type="project" value="UniProtKB-KW"/>
</dbReference>
<dbReference type="Gene3D" id="3.40.50.2000">
    <property type="entry name" value="Glycogen Phosphorylase B"/>
    <property type="match status" value="2"/>
</dbReference>
<dbReference type="Proteomes" id="UP000050465">
    <property type="component" value="Unassembled WGS sequence"/>
</dbReference>
<reference evidence="3 4" key="1">
    <citation type="submission" date="2015-09" db="EMBL/GenBank/DDBJ databases">
        <title>Identification and resolution of microdiversity through metagenomic sequencing of parallel consortia.</title>
        <authorList>
            <person name="Nelson W.C."/>
            <person name="Romine M.F."/>
            <person name="Lindemann S.R."/>
        </authorList>
    </citation>
    <scope>NUCLEOTIDE SEQUENCE [LARGE SCALE GENOMIC DNA]</scope>
    <source>
        <strain evidence="3">Ana</strain>
    </source>
</reference>
<evidence type="ECO:0000313" key="4">
    <source>
        <dbReference type="Proteomes" id="UP000050465"/>
    </source>
</evidence>
<gene>
    <name evidence="3" type="ORF">HLUCCA11_01490</name>
</gene>
<proteinExistence type="predicted"/>
<evidence type="ECO:0000259" key="2">
    <source>
        <dbReference type="Pfam" id="PF13439"/>
    </source>
</evidence>
<dbReference type="PANTHER" id="PTHR12526">
    <property type="entry name" value="GLYCOSYLTRANSFERASE"/>
    <property type="match status" value="1"/>
</dbReference>
<dbReference type="Pfam" id="PF13439">
    <property type="entry name" value="Glyco_transf_4"/>
    <property type="match status" value="1"/>
</dbReference>
<dbReference type="AlphaFoldDB" id="A0A0P7Z498"/>
<dbReference type="Pfam" id="PF00534">
    <property type="entry name" value="Glycos_transf_1"/>
    <property type="match status" value="1"/>
</dbReference>
<dbReference type="CDD" id="cd03811">
    <property type="entry name" value="GT4_GT28_WabH-like"/>
    <property type="match status" value="1"/>
</dbReference>
<feature type="domain" description="Glycosyl transferase family 1" evidence="1">
    <location>
        <begin position="212"/>
        <end position="356"/>
    </location>
</feature>
<dbReference type="SUPFAM" id="SSF53756">
    <property type="entry name" value="UDP-Glycosyltransferase/glycogen phosphorylase"/>
    <property type="match status" value="1"/>
</dbReference>
<protein>
    <submittedName>
        <fullName evidence="3">Glycosyltransferase</fullName>
    </submittedName>
</protein>
<dbReference type="PANTHER" id="PTHR12526:SF630">
    <property type="entry name" value="GLYCOSYLTRANSFERASE"/>
    <property type="match status" value="1"/>
</dbReference>
<dbReference type="InterPro" id="IPR001296">
    <property type="entry name" value="Glyco_trans_1"/>
</dbReference>
<sequence>MLQNASLETSLSNISNQPSARSPKVLFVLPAFYRNGAVTFSINIAEQLSLKNMEVEIFAVQQRSVHPQLPHKPIKISTAIRENSSTLKSLPTLLSKLMRSVSRSDVVILTWENGLLLPSLVAFFFRKPVVAIVQNNLKRSQADYGKKKGTQMIRRWAYARAKAIVCTSQDLISTIELEVKRSKIVAISNGINIAQVRALAQQPSAPWPYVNDDIPFIVGIGRLANQKGFDLLIEAHAKVRRQGIQHRLVLVGEGEAHRALLELARDWNVADSVAFLGFVANPYPILSQASLFCLSSRYEGFGLVVAEAAALGVPTIATDCVAGPREILADGQYGDLVETDSAAALSEAIVNHFQKPKRLLAKSRASMAQIERLSLKTCGQKYSRLIHRCIQEGT</sequence>
<accession>A0A0P7Z498</accession>
<dbReference type="EMBL" id="LJZR01000001">
    <property type="protein sequence ID" value="KPQ37757.1"/>
    <property type="molecule type" value="Genomic_DNA"/>
</dbReference>
<keyword evidence="3" id="KW-0808">Transferase</keyword>
<dbReference type="STRING" id="1666911.HLUCCA11_01490"/>
<organism evidence="3 4">
    <name type="scientific">Phormidesmis priestleyi Ana</name>
    <dbReference type="NCBI Taxonomy" id="1666911"/>
    <lineage>
        <taxon>Bacteria</taxon>
        <taxon>Bacillati</taxon>
        <taxon>Cyanobacteriota</taxon>
        <taxon>Cyanophyceae</taxon>
        <taxon>Leptolyngbyales</taxon>
        <taxon>Leptolyngbyaceae</taxon>
        <taxon>Phormidesmis</taxon>
    </lineage>
</organism>
<evidence type="ECO:0000259" key="1">
    <source>
        <dbReference type="Pfam" id="PF00534"/>
    </source>
</evidence>
<dbReference type="InterPro" id="IPR028098">
    <property type="entry name" value="Glyco_trans_4-like_N"/>
</dbReference>